<dbReference type="EMBL" id="CH476598">
    <property type="protein sequence ID" value="EAU35571.1"/>
    <property type="molecule type" value="Genomic_DNA"/>
</dbReference>
<name>Q0CRB5_ASPTN</name>
<dbReference type="AlphaFoldDB" id="Q0CRB5"/>
<protein>
    <submittedName>
        <fullName evidence="2">Uncharacterized protein</fullName>
    </submittedName>
</protein>
<sequence length="187" mass="20475">MSSQAILAVPTASDSTEAQASNNSSDTLNSCQPSYKLLGEAQDRTVGMSRQEQGPAAGGILADQYPRTASKWESQSPWPSGPPTVPIPIPGAGKNGACSEGREVQGYLKLSKTDVWVRVMPTELHDVHQRWVRYNSSEYVDIVTDSRNSEYGVPILVHSKKLWNMPLGLARKRHLPSRYRAVAARVS</sequence>
<dbReference type="VEuPathDB" id="FungiDB:ATEG_03769"/>
<dbReference type="RefSeq" id="XP_001212947.1">
    <property type="nucleotide sequence ID" value="XM_001212947.1"/>
</dbReference>
<organism evidence="2 3">
    <name type="scientific">Aspergillus terreus (strain NIH 2624 / FGSC A1156)</name>
    <dbReference type="NCBI Taxonomy" id="341663"/>
    <lineage>
        <taxon>Eukaryota</taxon>
        <taxon>Fungi</taxon>
        <taxon>Dikarya</taxon>
        <taxon>Ascomycota</taxon>
        <taxon>Pezizomycotina</taxon>
        <taxon>Eurotiomycetes</taxon>
        <taxon>Eurotiomycetidae</taxon>
        <taxon>Eurotiales</taxon>
        <taxon>Aspergillaceae</taxon>
        <taxon>Aspergillus</taxon>
        <taxon>Aspergillus subgen. Circumdati</taxon>
    </lineage>
</organism>
<feature type="region of interest" description="Disordered" evidence="1">
    <location>
        <begin position="1"/>
        <end position="57"/>
    </location>
</feature>
<feature type="compositionally biased region" description="Polar residues" evidence="1">
    <location>
        <begin position="12"/>
        <end position="33"/>
    </location>
</feature>
<accession>Q0CRB5</accession>
<dbReference type="GeneID" id="4318689"/>
<evidence type="ECO:0000256" key="1">
    <source>
        <dbReference type="SAM" id="MobiDB-lite"/>
    </source>
</evidence>
<evidence type="ECO:0000313" key="3">
    <source>
        <dbReference type="Proteomes" id="UP000007963"/>
    </source>
</evidence>
<dbReference type="Proteomes" id="UP000007963">
    <property type="component" value="Unassembled WGS sequence"/>
</dbReference>
<reference evidence="3" key="1">
    <citation type="submission" date="2005-09" db="EMBL/GenBank/DDBJ databases">
        <title>Annotation of the Aspergillus terreus NIH2624 genome.</title>
        <authorList>
            <person name="Birren B.W."/>
            <person name="Lander E.S."/>
            <person name="Galagan J.E."/>
            <person name="Nusbaum C."/>
            <person name="Devon K."/>
            <person name="Henn M."/>
            <person name="Ma L.-J."/>
            <person name="Jaffe D.B."/>
            <person name="Butler J."/>
            <person name="Alvarez P."/>
            <person name="Gnerre S."/>
            <person name="Grabherr M."/>
            <person name="Kleber M."/>
            <person name="Mauceli E.W."/>
            <person name="Brockman W."/>
            <person name="Rounsley S."/>
            <person name="Young S.K."/>
            <person name="LaButti K."/>
            <person name="Pushparaj V."/>
            <person name="DeCaprio D."/>
            <person name="Crawford M."/>
            <person name="Koehrsen M."/>
            <person name="Engels R."/>
            <person name="Montgomery P."/>
            <person name="Pearson M."/>
            <person name="Howarth C."/>
            <person name="Larson L."/>
            <person name="Luoma S."/>
            <person name="White J."/>
            <person name="Alvarado L."/>
            <person name="Kodira C.D."/>
            <person name="Zeng Q."/>
            <person name="Oleary S."/>
            <person name="Yandava C."/>
            <person name="Denning D.W."/>
            <person name="Nierman W.C."/>
            <person name="Milne T."/>
            <person name="Madden K."/>
        </authorList>
    </citation>
    <scope>NUCLEOTIDE SEQUENCE [LARGE SCALE GENOMIC DNA]</scope>
    <source>
        <strain evidence="3">NIH 2624 / FGSC A1156</strain>
    </source>
</reference>
<gene>
    <name evidence="2" type="ORF">ATEG_03769</name>
</gene>
<dbReference type="HOGENOM" id="CLU_1447375_0_0_1"/>
<evidence type="ECO:0000313" key="2">
    <source>
        <dbReference type="EMBL" id="EAU35571.1"/>
    </source>
</evidence>
<proteinExistence type="predicted"/>